<name>A0AAV3PDW0_LITER</name>
<gene>
    <name evidence="1" type="ORF">LIER_08918</name>
</gene>
<proteinExistence type="predicted"/>
<accession>A0AAV3PDW0</accession>
<evidence type="ECO:0008006" key="3">
    <source>
        <dbReference type="Google" id="ProtNLM"/>
    </source>
</evidence>
<protein>
    <recommendedName>
        <fullName evidence="3">Gag-pol polyprotein</fullName>
    </recommendedName>
</protein>
<reference evidence="1 2" key="1">
    <citation type="submission" date="2024-01" db="EMBL/GenBank/DDBJ databases">
        <title>The complete chloroplast genome sequence of Lithospermum erythrorhizon: insights into the phylogenetic relationship among Boraginaceae species and the maternal lineages of purple gromwells.</title>
        <authorList>
            <person name="Okada T."/>
            <person name="Watanabe K."/>
        </authorList>
    </citation>
    <scope>NUCLEOTIDE SEQUENCE [LARGE SCALE GENOMIC DNA]</scope>
</reference>
<sequence>MSNEKLVRKILMTLTRKFAHKVTATEEAQDLTTMRVDELMDNLTTFEMSLDDGESGKKKGRALKAASENVDDEDLVETMKLLAKNFNKSLKRFNKKPYGGTSYPNANDKGNNIWNKPMKQEDEDDQEGKISNFVAFVAHTEPPVDDNGLDNNEDKDEMTEEELLEDYKYLYTKWTELTIVYTIVETKKGKLKKENEKLTQLVLDCDEEINNLNSQLKALNKGLTIRKVTVQTLALREENSTIRKEK</sequence>
<dbReference type="AlphaFoldDB" id="A0AAV3PDW0"/>
<evidence type="ECO:0000313" key="2">
    <source>
        <dbReference type="Proteomes" id="UP001454036"/>
    </source>
</evidence>
<dbReference type="Proteomes" id="UP001454036">
    <property type="component" value="Unassembled WGS sequence"/>
</dbReference>
<organism evidence="1 2">
    <name type="scientific">Lithospermum erythrorhizon</name>
    <name type="common">Purple gromwell</name>
    <name type="synonym">Lithospermum officinale var. erythrorhizon</name>
    <dbReference type="NCBI Taxonomy" id="34254"/>
    <lineage>
        <taxon>Eukaryota</taxon>
        <taxon>Viridiplantae</taxon>
        <taxon>Streptophyta</taxon>
        <taxon>Embryophyta</taxon>
        <taxon>Tracheophyta</taxon>
        <taxon>Spermatophyta</taxon>
        <taxon>Magnoliopsida</taxon>
        <taxon>eudicotyledons</taxon>
        <taxon>Gunneridae</taxon>
        <taxon>Pentapetalae</taxon>
        <taxon>asterids</taxon>
        <taxon>lamiids</taxon>
        <taxon>Boraginales</taxon>
        <taxon>Boraginaceae</taxon>
        <taxon>Boraginoideae</taxon>
        <taxon>Lithospermeae</taxon>
        <taxon>Lithospermum</taxon>
    </lineage>
</organism>
<dbReference type="EMBL" id="BAABME010001479">
    <property type="protein sequence ID" value="GAA0149839.1"/>
    <property type="molecule type" value="Genomic_DNA"/>
</dbReference>
<keyword evidence="2" id="KW-1185">Reference proteome</keyword>
<evidence type="ECO:0000313" key="1">
    <source>
        <dbReference type="EMBL" id="GAA0149839.1"/>
    </source>
</evidence>
<comment type="caution">
    <text evidence="1">The sequence shown here is derived from an EMBL/GenBank/DDBJ whole genome shotgun (WGS) entry which is preliminary data.</text>
</comment>